<dbReference type="Pfam" id="PF09816">
    <property type="entry name" value="EAF"/>
    <property type="match status" value="1"/>
</dbReference>
<evidence type="ECO:0000256" key="2">
    <source>
        <dbReference type="ARBA" id="ARBA00007798"/>
    </source>
</evidence>
<keyword evidence="3" id="KW-0597">Phosphoprotein</keyword>
<evidence type="ECO:0000256" key="3">
    <source>
        <dbReference type="ARBA" id="ARBA00022553"/>
    </source>
</evidence>
<dbReference type="GeneID" id="100371889"/>
<keyword evidence="10" id="KW-1185">Reference proteome</keyword>
<evidence type="ECO:0000256" key="4">
    <source>
        <dbReference type="ARBA" id="ARBA00023015"/>
    </source>
</evidence>
<feature type="compositionally biased region" description="Polar residues" evidence="8">
    <location>
        <begin position="266"/>
        <end position="285"/>
    </location>
</feature>
<dbReference type="InterPro" id="IPR027093">
    <property type="entry name" value="EAF_fam"/>
</dbReference>
<proteinExistence type="inferred from homology"/>
<dbReference type="PANTHER" id="PTHR15970:SF2">
    <property type="entry name" value="ELL-ASSOCIATED FACTOR EAF"/>
    <property type="match status" value="1"/>
</dbReference>
<keyword evidence="5" id="KW-0010">Activator</keyword>
<evidence type="ECO:0000256" key="7">
    <source>
        <dbReference type="ARBA" id="ARBA00023242"/>
    </source>
</evidence>
<dbReference type="Proteomes" id="UP000694865">
    <property type="component" value="Unplaced"/>
</dbReference>
<evidence type="ECO:0000256" key="8">
    <source>
        <dbReference type="SAM" id="MobiDB-lite"/>
    </source>
</evidence>
<evidence type="ECO:0000256" key="1">
    <source>
        <dbReference type="ARBA" id="ARBA00004123"/>
    </source>
</evidence>
<keyword evidence="6" id="KW-0804">Transcription</keyword>
<sequence>MAERNYAHDASSNRILTDNQTHEFKLGNSFKKNVYSAFHTMRYDFKPASVDTTKDASLEVYKGNGIKVTVPHIEGTGAEFVYKGPKKPVQKECVLIIDNKTGEITLERLSSCIQLKKQRLEGSSKASANRPHTPVDHNKQKSSSLSPPKGKKEPTPPAVVQDAEKDLSPFSIGPPSIPSPPAPHHVSSSLSSLGSASHPSPTIAEDLIMSSSDSSDSSSGDSSDDSSSEDDDDFNDDQCKRKKVTHSPIHSTMTGGSEQKKHRTSSEFNQLCQDLQLSESGSDSD</sequence>
<gene>
    <name evidence="11" type="primary">LOC100371889</name>
</gene>
<feature type="compositionally biased region" description="Polar residues" evidence="8">
    <location>
        <begin position="248"/>
        <end position="257"/>
    </location>
</feature>
<feature type="domain" description="Transcription elongation factor Eaf N-terminal" evidence="9">
    <location>
        <begin position="22"/>
        <end position="119"/>
    </location>
</feature>
<feature type="compositionally biased region" description="Low complexity" evidence="8">
    <location>
        <begin position="210"/>
        <end position="221"/>
    </location>
</feature>
<evidence type="ECO:0000256" key="6">
    <source>
        <dbReference type="ARBA" id="ARBA00023163"/>
    </source>
</evidence>
<evidence type="ECO:0000313" key="10">
    <source>
        <dbReference type="Proteomes" id="UP000694865"/>
    </source>
</evidence>
<reference evidence="11" key="1">
    <citation type="submission" date="2025-08" db="UniProtKB">
        <authorList>
            <consortium name="RefSeq"/>
        </authorList>
    </citation>
    <scope>IDENTIFICATION</scope>
    <source>
        <tissue evidence="11">Testes</tissue>
    </source>
</reference>
<dbReference type="PANTHER" id="PTHR15970">
    <property type="entry name" value="ELL-ASSOCIATED FACTOR EAF"/>
    <property type="match status" value="1"/>
</dbReference>
<evidence type="ECO:0000313" key="11">
    <source>
        <dbReference type="RefSeq" id="XP_002738450.1"/>
    </source>
</evidence>
<protein>
    <submittedName>
        <fullName evidence="11">ELL-associated factor 1-like</fullName>
    </submittedName>
</protein>
<name>A0ABM0GVU3_SACKO</name>
<feature type="compositionally biased region" description="Low complexity" evidence="8">
    <location>
        <begin position="184"/>
        <end position="201"/>
    </location>
</feature>
<evidence type="ECO:0000256" key="5">
    <source>
        <dbReference type="ARBA" id="ARBA00023159"/>
    </source>
</evidence>
<accession>A0ABM0GVU3</accession>
<organism evidence="10 11">
    <name type="scientific">Saccoglossus kowalevskii</name>
    <name type="common">Acorn worm</name>
    <dbReference type="NCBI Taxonomy" id="10224"/>
    <lineage>
        <taxon>Eukaryota</taxon>
        <taxon>Metazoa</taxon>
        <taxon>Hemichordata</taxon>
        <taxon>Enteropneusta</taxon>
        <taxon>Harrimaniidae</taxon>
        <taxon>Saccoglossus</taxon>
    </lineage>
</organism>
<feature type="compositionally biased region" description="Acidic residues" evidence="8">
    <location>
        <begin position="222"/>
        <end position="236"/>
    </location>
</feature>
<comment type="similarity">
    <text evidence="2">Belongs to the EAF family.</text>
</comment>
<comment type="subcellular location">
    <subcellularLocation>
        <location evidence="1">Nucleus</location>
    </subcellularLocation>
</comment>
<keyword evidence="4" id="KW-0805">Transcription regulation</keyword>
<dbReference type="RefSeq" id="XP_002738450.1">
    <property type="nucleotide sequence ID" value="XM_002738404.2"/>
</dbReference>
<evidence type="ECO:0000259" key="9">
    <source>
        <dbReference type="Pfam" id="PF09816"/>
    </source>
</evidence>
<keyword evidence="7" id="KW-0539">Nucleus</keyword>
<feature type="region of interest" description="Disordered" evidence="8">
    <location>
        <begin position="121"/>
        <end position="285"/>
    </location>
</feature>
<dbReference type="InterPro" id="IPR019194">
    <property type="entry name" value="Tscrpt_elong_fac_Eaf_N"/>
</dbReference>